<dbReference type="InterPro" id="IPR010997">
    <property type="entry name" value="HRDC-like_sf"/>
</dbReference>
<keyword evidence="2 6" id="KW-0819">tRNA processing</keyword>
<keyword evidence="9" id="KW-1185">Reference proteome</keyword>
<organism evidence="8 9">
    <name type="scientific">Seohaeicola zhoushanensis</name>
    <dbReference type="NCBI Taxonomy" id="1569283"/>
    <lineage>
        <taxon>Bacteria</taxon>
        <taxon>Pseudomonadati</taxon>
        <taxon>Pseudomonadota</taxon>
        <taxon>Alphaproteobacteria</taxon>
        <taxon>Rhodobacterales</taxon>
        <taxon>Roseobacteraceae</taxon>
        <taxon>Seohaeicola</taxon>
    </lineage>
</organism>
<dbReference type="InterPro" id="IPR051086">
    <property type="entry name" value="RNase_D-like"/>
</dbReference>
<protein>
    <recommendedName>
        <fullName evidence="6">Ribonuclease D</fullName>
        <shortName evidence="6">RNase D</shortName>
        <ecNumber evidence="6">3.1.13.5</ecNumber>
    </recommendedName>
</protein>
<evidence type="ECO:0000256" key="2">
    <source>
        <dbReference type="ARBA" id="ARBA00022694"/>
    </source>
</evidence>
<dbReference type="PANTHER" id="PTHR47649">
    <property type="entry name" value="RIBONUCLEASE D"/>
    <property type="match status" value="1"/>
</dbReference>
<dbReference type="NCBIfam" id="TIGR01388">
    <property type="entry name" value="rnd"/>
    <property type="match status" value="1"/>
</dbReference>
<dbReference type="GO" id="GO:0008408">
    <property type="term" value="F:3'-5' exonuclease activity"/>
    <property type="evidence" value="ECO:0007669"/>
    <property type="project" value="InterPro"/>
</dbReference>
<dbReference type="Gene3D" id="3.30.420.10">
    <property type="entry name" value="Ribonuclease H-like superfamily/Ribonuclease H"/>
    <property type="match status" value="1"/>
</dbReference>
<dbReference type="SUPFAM" id="SSF53098">
    <property type="entry name" value="Ribonuclease H-like"/>
    <property type="match status" value="1"/>
</dbReference>
<evidence type="ECO:0000313" key="9">
    <source>
        <dbReference type="Proteomes" id="UP000626220"/>
    </source>
</evidence>
<dbReference type="Pfam" id="PF01612">
    <property type="entry name" value="DNA_pol_A_exo1"/>
    <property type="match status" value="1"/>
</dbReference>
<dbReference type="InterPro" id="IPR036397">
    <property type="entry name" value="RNaseH_sf"/>
</dbReference>
<dbReference type="HAMAP" id="MF_01899">
    <property type="entry name" value="RNase_D"/>
    <property type="match status" value="1"/>
</dbReference>
<reference evidence="8" key="1">
    <citation type="journal article" date="2014" name="Int. J. Syst. Evol. Microbiol.">
        <title>Complete genome sequence of Corynebacterium casei LMG S-19264T (=DSM 44701T), isolated from a smear-ripened cheese.</title>
        <authorList>
            <consortium name="US DOE Joint Genome Institute (JGI-PGF)"/>
            <person name="Walter F."/>
            <person name="Albersmeier A."/>
            <person name="Kalinowski J."/>
            <person name="Ruckert C."/>
        </authorList>
    </citation>
    <scope>NUCLEOTIDE SEQUENCE</scope>
    <source>
        <strain evidence="8">KCTC 42650</strain>
    </source>
</reference>
<evidence type="ECO:0000256" key="6">
    <source>
        <dbReference type="HAMAP-Rule" id="MF_01899"/>
    </source>
</evidence>
<keyword evidence="1 6" id="KW-0963">Cytoplasm</keyword>
<evidence type="ECO:0000259" key="7">
    <source>
        <dbReference type="PROSITE" id="PS50967"/>
    </source>
</evidence>
<reference evidence="8" key="2">
    <citation type="submission" date="2020-09" db="EMBL/GenBank/DDBJ databases">
        <authorList>
            <person name="Sun Q."/>
            <person name="Kim S."/>
        </authorList>
    </citation>
    <scope>NUCLEOTIDE SEQUENCE</scope>
    <source>
        <strain evidence="8">KCTC 42650</strain>
    </source>
</reference>
<dbReference type="Gene3D" id="1.10.150.80">
    <property type="entry name" value="HRDC domain"/>
    <property type="match status" value="1"/>
</dbReference>
<proteinExistence type="inferred from homology"/>
<accession>A0A8J3GYT8</accession>
<comment type="catalytic activity">
    <reaction evidence="6">
        <text>Exonucleolytic cleavage that removes extra residues from the 3'-terminus of tRNA to produce 5'-mononucleotides.</text>
        <dbReference type="EC" id="3.1.13.5"/>
    </reaction>
</comment>
<comment type="subcellular location">
    <subcellularLocation>
        <location evidence="6">Cytoplasm</location>
    </subcellularLocation>
</comment>
<dbReference type="InterPro" id="IPR002121">
    <property type="entry name" value="HRDC_dom"/>
</dbReference>
<comment type="similarity">
    <text evidence="6">Belongs to the RNase D family.</text>
</comment>
<feature type="domain" description="HRDC" evidence="7">
    <location>
        <begin position="212"/>
        <end position="293"/>
    </location>
</feature>
<sequence length="385" mass="42839">MQTITTTEELAAFCAAAAAHPYVTVDTEFLRERTYFSKLCLVQLAMPGNDDSTAVLVDPLAEGLSLEPLYDLFRNTDVVKVFHAARQDLEIFWVDAKVFPEPLFDTQVAAMVCGFGEQAGYETLVRKIAKGTVDKTSRFTDWSRRPLSEAQKSYALADVTHLRKVYEFLAAQLEKTGRKHWVEEELQILTNPATYDTHPDEAWQRLKTRTNAPRFLSVVRELAAFRERYAQENNIPRNRVFKDDALMELASAKPKAESDLSGLRLLLREARRGAIADGILAAVKRGLEMPNDQLPQADTSRERMQVNPALADLLRVLLKAKTESSGVAAKLIASSSDLDAIAAGERDLPALTGWRREVFGSDALRLCDGKIALAAKGQTVRTVDL</sequence>
<keyword evidence="5 6" id="KW-0269">Exonuclease</keyword>
<comment type="caution">
    <text evidence="8">The sequence shown here is derived from an EMBL/GenBank/DDBJ whole genome shotgun (WGS) entry which is preliminary data.</text>
</comment>
<name>A0A8J3GYT8_9RHOB</name>
<dbReference type="EC" id="3.1.13.5" evidence="6"/>
<evidence type="ECO:0000256" key="1">
    <source>
        <dbReference type="ARBA" id="ARBA00022490"/>
    </source>
</evidence>
<dbReference type="RefSeq" id="WP_189680818.1">
    <property type="nucleotide sequence ID" value="NZ_BNCJ01000008.1"/>
</dbReference>
<dbReference type="GO" id="GO:0005737">
    <property type="term" value="C:cytoplasm"/>
    <property type="evidence" value="ECO:0007669"/>
    <property type="project" value="UniProtKB-SubCell"/>
</dbReference>
<dbReference type="InterPro" id="IPR006292">
    <property type="entry name" value="RNase_D"/>
</dbReference>
<comment type="cofactor">
    <cofactor evidence="6">
        <name>a divalent metal cation</name>
        <dbReference type="ChEBI" id="CHEBI:60240"/>
    </cofactor>
</comment>
<evidence type="ECO:0000313" key="8">
    <source>
        <dbReference type="EMBL" id="GHF55735.1"/>
    </source>
</evidence>
<dbReference type="GO" id="GO:0042780">
    <property type="term" value="P:tRNA 3'-end processing"/>
    <property type="evidence" value="ECO:0007669"/>
    <property type="project" value="UniProtKB-UniRule"/>
</dbReference>
<evidence type="ECO:0000256" key="4">
    <source>
        <dbReference type="ARBA" id="ARBA00022801"/>
    </source>
</evidence>
<keyword evidence="4 6" id="KW-0378">Hydrolase</keyword>
<dbReference type="InterPro" id="IPR044876">
    <property type="entry name" value="HRDC_dom_sf"/>
</dbReference>
<keyword evidence="3 6" id="KW-0540">Nuclease</keyword>
<dbReference type="InterPro" id="IPR002562">
    <property type="entry name" value="3'-5'_exonuclease_dom"/>
</dbReference>
<dbReference type="PANTHER" id="PTHR47649:SF1">
    <property type="entry name" value="RIBONUCLEASE D"/>
    <property type="match status" value="1"/>
</dbReference>
<dbReference type="EMBL" id="BNCJ01000008">
    <property type="protein sequence ID" value="GHF55735.1"/>
    <property type="molecule type" value="Genomic_DNA"/>
</dbReference>
<dbReference type="SUPFAM" id="SSF47819">
    <property type="entry name" value="HRDC-like"/>
    <property type="match status" value="2"/>
</dbReference>
<comment type="function">
    <text evidence="6">Exonuclease involved in the 3' processing of various precursor tRNAs. Initiates hydrolysis at the 3'-terminus of an RNA molecule and releases 5'-mononucleotides.</text>
</comment>
<dbReference type="SMART" id="SM00474">
    <property type="entry name" value="35EXOc"/>
    <property type="match status" value="1"/>
</dbReference>
<dbReference type="InterPro" id="IPR012337">
    <property type="entry name" value="RNaseH-like_sf"/>
</dbReference>
<evidence type="ECO:0000256" key="5">
    <source>
        <dbReference type="ARBA" id="ARBA00022839"/>
    </source>
</evidence>
<dbReference type="PROSITE" id="PS50967">
    <property type="entry name" value="HRDC"/>
    <property type="match status" value="1"/>
</dbReference>
<dbReference type="GO" id="GO:0003676">
    <property type="term" value="F:nucleic acid binding"/>
    <property type="evidence" value="ECO:0007669"/>
    <property type="project" value="InterPro"/>
</dbReference>
<dbReference type="CDD" id="cd06142">
    <property type="entry name" value="RNaseD_exo"/>
    <property type="match status" value="1"/>
</dbReference>
<gene>
    <name evidence="6 8" type="primary">rnd</name>
    <name evidence="8" type="ORF">GCM10017056_29060</name>
</gene>
<evidence type="ECO:0000256" key="3">
    <source>
        <dbReference type="ARBA" id="ARBA00022722"/>
    </source>
</evidence>
<dbReference type="SMART" id="SM00341">
    <property type="entry name" value="HRDC"/>
    <property type="match status" value="1"/>
</dbReference>
<dbReference type="Pfam" id="PF00570">
    <property type="entry name" value="HRDC"/>
    <property type="match status" value="1"/>
</dbReference>
<dbReference type="Proteomes" id="UP000626220">
    <property type="component" value="Unassembled WGS sequence"/>
</dbReference>
<dbReference type="GO" id="GO:0033890">
    <property type="term" value="F:ribonuclease D activity"/>
    <property type="evidence" value="ECO:0007669"/>
    <property type="project" value="UniProtKB-UniRule"/>
</dbReference>
<dbReference type="GO" id="GO:0000166">
    <property type="term" value="F:nucleotide binding"/>
    <property type="evidence" value="ECO:0007669"/>
    <property type="project" value="InterPro"/>
</dbReference>
<dbReference type="AlphaFoldDB" id="A0A8J3GYT8"/>